<proteinExistence type="predicted"/>
<feature type="non-terminal residue" evidence="2">
    <location>
        <position position="51"/>
    </location>
</feature>
<keyword evidence="1" id="KW-0812">Transmembrane</keyword>
<keyword evidence="1" id="KW-0472">Membrane</keyword>
<organism evidence="2 3">
    <name type="scientific">Rotaria magnacalcarata</name>
    <dbReference type="NCBI Taxonomy" id="392030"/>
    <lineage>
        <taxon>Eukaryota</taxon>
        <taxon>Metazoa</taxon>
        <taxon>Spiralia</taxon>
        <taxon>Gnathifera</taxon>
        <taxon>Rotifera</taxon>
        <taxon>Eurotatoria</taxon>
        <taxon>Bdelloidea</taxon>
        <taxon>Philodinida</taxon>
        <taxon>Philodinidae</taxon>
        <taxon>Rotaria</taxon>
    </lineage>
</organism>
<name>A0A8S3IUK4_9BILA</name>
<evidence type="ECO:0000313" key="3">
    <source>
        <dbReference type="Proteomes" id="UP000676336"/>
    </source>
</evidence>
<dbReference type="Proteomes" id="UP000676336">
    <property type="component" value="Unassembled WGS sequence"/>
</dbReference>
<evidence type="ECO:0000313" key="2">
    <source>
        <dbReference type="EMBL" id="CAF5207093.1"/>
    </source>
</evidence>
<feature type="transmembrane region" description="Helical" evidence="1">
    <location>
        <begin position="33"/>
        <end position="50"/>
    </location>
</feature>
<gene>
    <name evidence="2" type="ORF">SMN809_LOCUS77225</name>
</gene>
<reference evidence="2" key="1">
    <citation type="submission" date="2021-02" db="EMBL/GenBank/DDBJ databases">
        <authorList>
            <person name="Nowell W R."/>
        </authorList>
    </citation>
    <scope>NUCLEOTIDE SEQUENCE</scope>
</reference>
<dbReference type="EMBL" id="CAJOBI010336796">
    <property type="protein sequence ID" value="CAF5207093.1"/>
    <property type="molecule type" value="Genomic_DNA"/>
</dbReference>
<dbReference type="AlphaFoldDB" id="A0A8S3IUK4"/>
<comment type="caution">
    <text evidence="2">The sequence shown here is derived from an EMBL/GenBank/DDBJ whole genome shotgun (WGS) entry which is preliminary data.</text>
</comment>
<accession>A0A8S3IUK4</accession>
<protein>
    <submittedName>
        <fullName evidence="2">Uncharacterized protein</fullName>
    </submittedName>
</protein>
<keyword evidence="1" id="KW-1133">Transmembrane helix</keyword>
<feature type="non-terminal residue" evidence="2">
    <location>
        <position position="1"/>
    </location>
</feature>
<evidence type="ECO:0000256" key="1">
    <source>
        <dbReference type="SAM" id="Phobius"/>
    </source>
</evidence>
<sequence>MILAQLLSLACYVLSLIVLKSHFDPEFLQSWDFIWRVLLVTLISCLPLYVL</sequence>